<gene>
    <name evidence="3" type="ORF">FUA48_08430</name>
</gene>
<name>A0A5B9FU50_9FLAO</name>
<dbReference type="InterPro" id="IPR018502">
    <property type="entry name" value="Annexin_repeat"/>
</dbReference>
<evidence type="ECO:0000256" key="2">
    <source>
        <dbReference type="SAM" id="Phobius"/>
    </source>
</evidence>
<dbReference type="InterPro" id="IPR037104">
    <property type="entry name" value="Annexin_sf"/>
</dbReference>
<dbReference type="Gene3D" id="1.10.220.10">
    <property type="entry name" value="Annexin"/>
    <property type="match status" value="1"/>
</dbReference>
<keyword evidence="2" id="KW-0472">Membrane</keyword>
<keyword evidence="2" id="KW-1133">Transmembrane helix</keyword>
<keyword evidence="4" id="KW-1185">Reference proteome</keyword>
<dbReference type="AlphaFoldDB" id="A0A5B9FU50"/>
<dbReference type="EMBL" id="CP042831">
    <property type="protein sequence ID" value="QEE49606.1"/>
    <property type="molecule type" value="Genomic_DNA"/>
</dbReference>
<feature type="transmembrane region" description="Helical" evidence="2">
    <location>
        <begin position="7"/>
        <end position="25"/>
    </location>
</feature>
<reference evidence="3 4" key="1">
    <citation type="submission" date="2019-08" db="EMBL/GenBank/DDBJ databases">
        <title>Flavobacterium alkalisoli sp. nov., isolated from rhizosphere soil of Suaeda salsa.</title>
        <authorList>
            <person name="Sun J.-Q."/>
            <person name="Xu L."/>
        </authorList>
    </citation>
    <scope>NUCLEOTIDE SEQUENCE [LARGE SCALE GENOMIC DNA]</scope>
    <source>
        <strain evidence="3 4">XS-5</strain>
    </source>
</reference>
<evidence type="ECO:0000313" key="4">
    <source>
        <dbReference type="Proteomes" id="UP000321222"/>
    </source>
</evidence>
<dbReference type="SUPFAM" id="SSF47874">
    <property type="entry name" value="Annexin"/>
    <property type="match status" value="1"/>
</dbReference>
<dbReference type="Pfam" id="PF00191">
    <property type="entry name" value="Annexin"/>
    <property type="match status" value="1"/>
</dbReference>
<dbReference type="GO" id="GO:0005509">
    <property type="term" value="F:calcium ion binding"/>
    <property type="evidence" value="ECO:0007669"/>
    <property type="project" value="InterPro"/>
</dbReference>
<keyword evidence="1" id="KW-0677">Repeat</keyword>
<dbReference type="RefSeq" id="WP_147583114.1">
    <property type="nucleotide sequence ID" value="NZ_CP042831.1"/>
</dbReference>
<dbReference type="OrthoDB" id="1365308at2"/>
<evidence type="ECO:0000256" key="1">
    <source>
        <dbReference type="ARBA" id="ARBA00022737"/>
    </source>
</evidence>
<sequence>MTKKNKIVLGIVAGLAATVIIYNVVKKKTDISGNGDPTGNGTGSTNPSVPFNANTIAEKLYDAMKNTGTDEDAIFSALRNVTQAQFAQVVAAFKYRSYNSTAGNQINYIPWGDPLPLKDLPYWLKNELSSSDYQKLSLKFPNYL</sequence>
<keyword evidence="2" id="KW-0812">Transmembrane</keyword>
<protein>
    <submittedName>
        <fullName evidence="3">Annexin</fullName>
    </submittedName>
</protein>
<proteinExistence type="predicted"/>
<dbReference type="GO" id="GO:0005544">
    <property type="term" value="F:calcium-dependent phospholipid binding"/>
    <property type="evidence" value="ECO:0007669"/>
    <property type="project" value="InterPro"/>
</dbReference>
<dbReference type="Proteomes" id="UP000321222">
    <property type="component" value="Chromosome"/>
</dbReference>
<evidence type="ECO:0000313" key="3">
    <source>
        <dbReference type="EMBL" id="QEE49606.1"/>
    </source>
</evidence>
<accession>A0A5B9FU50</accession>
<organism evidence="3 4">
    <name type="scientific">Flavobacterium alkalisoli</name>
    <dbReference type="NCBI Taxonomy" id="2602769"/>
    <lineage>
        <taxon>Bacteria</taxon>
        <taxon>Pseudomonadati</taxon>
        <taxon>Bacteroidota</taxon>
        <taxon>Flavobacteriia</taxon>
        <taxon>Flavobacteriales</taxon>
        <taxon>Flavobacteriaceae</taxon>
        <taxon>Flavobacterium</taxon>
    </lineage>
</organism>
<dbReference type="KEGG" id="fak:FUA48_08430"/>